<feature type="domain" description="Cyclic nucleotide-binding" evidence="4">
    <location>
        <begin position="1"/>
        <end position="103"/>
    </location>
</feature>
<comment type="caution">
    <text evidence="6">The sequence shown here is derived from an EMBL/GenBank/DDBJ whole genome shotgun (WGS) entry which is preliminary data.</text>
</comment>
<feature type="domain" description="HTH crp-type" evidence="5">
    <location>
        <begin position="134"/>
        <end position="207"/>
    </location>
</feature>
<proteinExistence type="predicted"/>
<dbReference type="SUPFAM" id="SSF46785">
    <property type="entry name" value="Winged helix' DNA-binding domain"/>
    <property type="match status" value="1"/>
</dbReference>
<evidence type="ECO:0000259" key="4">
    <source>
        <dbReference type="PROSITE" id="PS50042"/>
    </source>
</evidence>
<dbReference type="InterPro" id="IPR018488">
    <property type="entry name" value="cNMP-bd_CS"/>
</dbReference>
<dbReference type="InterPro" id="IPR050397">
    <property type="entry name" value="Env_Response_Regulators"/>
</dbReference>
<protein>
    <submittedName>
        <fullName evidence="6">CRP-like cAMP-binding protein</fullName>
    </submittedName>
</protein>
<dbReference type="Proteomes" id="UP000555564">
    <property type="component" value="Unassembled WGS sequence"/>
</dbReference>
<accession>A0A7X0IBL5</accession>
<dbReference type="InterPro" id="IPR014710">
    <property type="entry name" value="RmlC-like_jellyroll"/>
</dbReference>
<dbReference type="PROSITE" id="PS00889">
    <property type="entry name" value="CNMP_BINDING_2"/>
    <property type="match status" value="1"/>
</dbReference>
<dbReference type="RefSeq" id="WP_184979306.1">
    <property type="nucleotide sequence ID" value="NZ_BAAALO010000012.1"/>
</dbReference>
<dbReference type="AlphaFoldDB" id="A0A7X0IBL5"/>
<evidence type="ECO:0000313" key="7">
    <source>
        <dbReference type="Proteomes" id="UP000555564"/>
    </source>
</evidence>
<dbReference type="Pfam" id="PF00027">
    <property type="entry name" value="cNMP_binding"/>
    <property type="match status" value="1"/>
</dbReference>
<dbReference type="InterPro" id="IPR000595">
    <property type="entry name" value="cNMP-bd_dom"/>
</dbReference>
<keyword evidence="1" id="KW-0805">Transcription regulation</keyword>
<dbReference type="InterPro" id="IPR018490">
    <property type="entry name" value="cNMP-bd_dom_sf"/>
</dbReference>
<keyword evidence="7" id="KW-1185">Reference proteome</keyword>
<dbReference type="Gene3D" id="2.60.120.10">
    <property type="entry name" value="Jelly Rolls"/>
    <property type="match status" value="1"/>
</dbReference>
<evidence type="ECO:0000256" key="2">
    <source>
        <dbReference type="ARBA" id="ARBA00023125"/>
    </source>
</evidence>
<evidence type="ECO:0000313" key="6">
    <source>
        <dbReference type="EMBL" id="MBB6472214.1"/>
    </source>
</evidence>
<gene>
    <name evidence="6" type="ORF">BJ992_001645</name>
</gene>
<evidence type="ECO:0000256" key="1">
    <source>
        <dbReference type="ARBA" id="ARBA00023015"/>
    </source>
</evidence>
<dbReference type="InterPro" id="IPR012318">
    <property type="entry name" value="HTH_CRP"/>
</dbReference>
<evidence type="ECO:0000256" key="3">
    <source>
        <dbReference type="ARBA" id="ARBA00023163"/>
    </source>
</evidence>
<dbReference type="GO" id="GO:0003700">
    <property type="term" value="F:DNA-binding transcription factor activity"/>
    <property type="evidence" value="ECO:0007669"/>
    <property type="project" value="TreeGrafter"/>
</dbReference>
<dbReference type="PANTHER" id="PTHR24567">
    <property type="entry name" value="CRP FAMILY TRANSCRIPTIONAL REGULATORY PROTEIN"/>
    <property type="match status" value="1"/>
</dbReference>
<dbReference type="Gene3D" id="1.10.10.10">
    <property type="entry name" value="Winged helix-like DNA-binding domain superfamily/Winged helix DNA-binding domain"/>
    <property type="match status" value="1"/>
</dbReference>
<reference evidence="6 7" key="1">
    <citation type="submission" date="2020-08" db="EMBL/GenBank/DDBJ databases">
        <title>Sequencing the genomes of 1000 actinobacteria strains.</title>
        <authorList>
            <person name="Klenk H.-P."/>
        </authorList>
    </citation>
    <scope>NUCLEOTIDE SEQUENCE [LARGE SCALE GENOMIC DNA]</scope>
    <source>
        <strain evidence="6 7">DSM 44936</strain>
    </source>
</reference>
<dbReference type="InterPro" id="IPR036390">
    <property type="entry name" value="WH_DNA-bd_sf"/>
</dbReference>
<dbReference type="GO" id="GO:0003677">
    <property type="term" value="F:DNA binding"/>
    <property type="evidence" value="ECO:0007669"/>
    <property type="project" value="UniProtKB-KW"/>
</dbReference>
<organism evidence="6 7">
    <name type="scientific">Sphaerisporangium rubeum</name>
    <dbReference type="NCBI Taxonomy" id="321317"/>
    <lineage>
        <taxon>Bacteria</taxon>
        <taxon>Bacillati</taxon>
        <taxon>Actinomycetota</taxon>
        <taxon>Actinomycetes</taxon>
        <taxon>Streptosporangiales</taxon>
        <taxon>Streptosporangiaceae</taxon>
        <taxon>Sphaerisporangium</taxon>
    </lineage>
</organism>
<dbReference type="SUPFAM" id="SSF51206">
    <property type="entry name" value="cAMP-binding domain-like"/>
    <property type="match status" value="1"/>
</dbReference>
<dbReference type="InterPro" id="IPR036388">
    <property type="entry name" value="WH-like_DNA-bd_sf"/>
</dbReference>
<dbReference type="PROSITE" id="PS50042">
    <property type="entry name" value="CNMP_BINDING_3"/>
    <property type="match status" value="1"/>
</dbReference>
<dbReference type="CDD" id="cd00038">
    <property type="entry name" value="CAP_ED"/>
    <property type="match status" value="1"/>
</dbReference>
<dbReference type="SMART" id="SM00419">
    <property type="entry name" value="HTH_CRP"/>
    <property type="match status" value="1"/>
</dbReference>
<dbReference type="EMBL" id="JACHIU010000001">
    <property type="protein sequence ID" value="MBB6472214.1"/>
    <property type="molecule type" value="Genomic_DNA"/>
</dbReference>
<sequence length="227" mass="24302">MAAISVTERRALLAAAFPRRFERGTVFIRVGEPAKEAYVVVSGYVKVMAGNPEGNTALLAIRTAGDMVGEFAVLDGGPRSATVQAAGQVVVAAIPADVLHDFLADHPGTARAVQNGVTAKMRESIRHRADLNGVPVNLRLARVLHKLAGCYGRDDAEGLVLAVPLSQADLAALVGATEQSIRRGLAALREQGVITARYRRLIVKDMFRLQTLVDTGPEPPLHERITR</sequence>
<evidence type="ECO:0000259" key="5">
    <source>
        <dbReference type="PROSITE" id="PS51063"/>
    </source>
</evidence>
<keyword evidence="2" id="KW-0238">DNA-binding</keyword>
<dbReference type="PANTHER" id="PTHR24567:SF74">
    <property type="entry name" value="HTH-TYPE TRANSCRIPTIONAL REGULATOR ARCR"/>
    <property type="match status" value="1"/>
</dbReference>
<dbReference type="SMART" id="SM00100">
    <property type="entry name" value="cNMP"/>
    <property type="match status" value="1"/>
</dbReference>
<dbReference type="PROSITE" id="PS51063">
    <property type="entry name" value="HTH_CRP_2"/>
    <property type="match status" value="1"/>
</dbReference>
<dbReference type="Pfam" id="PF13545">
    <property type="entry name" value="HTH_Crp_2"/>
    <property type="match status" value="1"/>
</dbReference>
<dbReference type="GO" id="GO:0005829">
    <property type="term" value="C:cytosol"/>
    <property type="evidence" value="ECO:0007669"/>
    <property type="project" value="TreeGrafter"/>
</dbReference>
<keyword evidence="3" id="KW-0804">Transcription</keyword>
<name>A0A7X0IBL5_9ACTN</name>